<name>A0AAV1L5N7_9NEOP</name>
<feature type="region of interest" description="Disordered" evidence="1">
    <location>
        <begin position="64"/>
        <end position="120"/>
    </location>
</feature>
<organism evidence="2 3">
    <name type="scientific">Parnassius mnemosyne</name>
    <name type="common">clouded apollo</name>
    <dbReference type="NCBI Taxonomy" id="213953"/>
    <lineage>
        <taxon>Eukaryota</taxon>
        <taxon>Metazoa</taxon>
        <taxon>Ecdysozoa</taxon>
        <taxon>Arthropoda</taxon>
        <taxon>Hexapoda</taxon>
        <taxon>Insecta</taxon>
        <taxon>Pterygota</taxon>
        <taxon>Neoptera</taxon>
        <taxon>Endopterygota</taxon>
        <taxon>Lepidoptera</taxon>
        <taxon>Glossata</taxon>
        <taxon>Ditrysia</taxon>
        <taxon>Papilionoidea</taxon>
        <taxon>Papilionidae</taxon>
        <taxon>Parnassiinae</taxon>
        <taxon>Parnassini</taxon>
        <taxon>Parnassius</taxon>
        <taxon>Driopa</taxon>
    </lineage>
</organism>
<evidence type="ECO:0000313" key="3">
    <source>
        <dbReference type="Proteomes" id="UP001314205"/>
    </source>
</evidence>
<gene>
    <name evidence="2" type="ORF">PARMNEM_LOCUS10676</name>
</gene>
<evidence type="ECO:0000256" key="1">
    <source>
        <dbReference type="SAM" id="MobiDB-lite"/>
    </source>
</evidence>
<dbReference type="AlphaFoldDB" id="A0AAV1L5N7"/>
<sequence>MELEPDNAFANLLNSNSEDGLEFISVENILNKPVRKQCNKTHEDILENFKTFPVHMRIIMAPTKKSQEEIRRKNKECERRRREKIKSNPQLYEQAKAKERDRYRKRKEEKKIIPIAKRMA</sequence>
<evidence type="ECO:0000313" key="2">
    <source>
        <dbReference type="EMBL" id="CAK1590298.1"/>
    </source>
</evidence>
<proteinExistence type="predicted"/>
<dbReference type="Proteomes" id="UP001314205">
    <property type="component" value="Unassembled WGS sequence"/>
</dbReference>
<feature type="compositionally biased region" description="Basic and acidic residues" evidence="1">
    <location>
        <begin position="65"/>
        <end position="80"/>
    </location>
</feature>
<dbReference type="EMBL" id="CAVLGL010000085">
    <property type="protein sequence ID" value="CAK1590298.1"/>
    <property type="molecule type" value="Genomic_DNA"/>
</dbReference>
<reference evidence="2 3" key="1">
    <citation type="submission" date="2023-11" db="EMBL/GenBank/DDBJ databases">
        <authorList>
            <person name="Hedman E."/>
            <person name="Englund M."/>
            <person name="Stromberg M."/>
            <person name="Nyberg Akerstrom W."/>
            <person name="Nylinder S."/>
            <person name="Jareborg N."/>
            <person name="Kallberg Y."/>
            <person name="Kronander E."/>
        </authorList>
    </citation>
    <scope>NUCLEOTIDE SEQUENCE [LARGE SCALE GENOMIC DNA]</scope>
</reference>
<comment type="caution">
    <text evidence="2">The sequence shown here is derived from an EMBL/GenBank/DDBJ whole genome shotgun (WGS) entry which is preliminary data.</text>
</comment>
<accession>A0AAV1L5N7</accession>
<protein>
    <submittedName>
        <fullName evidence="2">Uncharacterized protein</fullName>
    </submittedName>
</protein>
<keyword evidence="3" id="KW-1185">Reference proteome</keyword>